<evidence type="ECO:0000256" key="12">
    <source>
        <dbReference type="ARBA" id="ARBA00023180"/>
    </source>
</evidence>
<evidence type="ECO:0000256" key="13">
    <source>
        <dbReference type="ARBA" id="ARBA00037451"/>
    </source>
</evidence>
<keyword evidence="8" id="KW-0732">Signal</keyword>
<gene>
    <name evidence="16" type="ORF">LTLLF_205590</name>
</gene>
<dbReference type="Gene3D" id="3.40.50.2000">
    <property type="entry name" value="Glycogen Phosphorylase B"/>
    <property type="match status" value="2"/>
</dbReference>
<comment type="caution">
    <text evidence="16">The sequence shown here is derived from an EMBL/GenBank/DDBJ whole genome shotgun (WGS) entry which is preliminary data.</text>
</comment>
<dbReference type="AlphaFoldDB" id="A0A8J6KZI2"/>
<dbReference type="EC" id="2.4.1.17" evidence="3"/>
<sequence length="659" mass="75110">MDFWDRVKNFLMFFDFSLKQRQIFSQYDATIQEHFAEGSRPVLSDLLLKAELWFVNSDFAFEFARPLLPNTVYVGGLMDKPARPIPQDLEDFITTFGDSGFVLVALGSIATMYQTKEFIKEMNSAFARLPQGVLWTVKDEHWPKDVRMASNVKIMDWLPQADLLAHPRIRLFVTHGGMNSIMEAIQHGVPMVGIPFFADQPENVVLIEAKRIGVSVQDLEDFITTFGDSGFVLVSLGSVASLYQTKELIKEMNSAFARLPQGVLWTCKDDQWPEDVRMASNVKIMDWLPQVDLLAHPNIRLFVTHGGMNSIMEAIQHGVPMVGIPFFADQPENMVLIEAKKIGVSVHVDTLKAETFALTLKEVIEDKRYKSAAMTAKAIRRSHPLTPSQRLVGWIDHILQTGGGAHLKPHGFQQPWHVQHLLDVLLFLLGLTLATLWLLKKVLGLLLRPLCMAGTARHDREMAIQSKKKLSTATDPIERLRLQCLARGSAGIKGLGRVFRIMDDNNNRTLDFKEFLKGLNDYAVVMEKEEAEELFRRFDRDGNGTIDFNEFLLTLRPPMSRARKEVIMKAFRKLDKTGDGVITIEDLREVYNAKHHPKYQNGEWTEEQVFRKFLDNFDSPYDKDGLVTPEEFMNYYAGVSASIDTDVYFIIMMTTAWKL</sequence>
<dbReference type="PANTHER" id="PTHR48043">
    <property type="entry name" value="EG:EG0003.4 PROTEIN-RELATED"/>
    <property type="match status" value="1"/>
</dbReference>
<dbReference type="PROSITE" id="PS50222">
    <property type="entry name" value="EF_HAND_2"/>
    <property type="match status" value="3"/>
</dbReference>
<evidence type="ECO:0000256" key="3">
    <source>
        <dbReference type="ARBA" id="ARBA00012544"/>
    </source>
</evidence>
<evidence type="ECO:0000256" key="4">
    <source>
        <dbReference type="ARBA" id="ARBA00022676"/>
    </source>
</evidence>
<dbReference type="InterPro" id="IPR002048">
    <property type="entry name" value="EF_hand_dom"/>
</dbReference>
<evidence type="ECO:0000256" key="9">
    <source>
        <dbReference type="ARBA" id="ARBA00022837"/>
    </source>
</evidence>
<keyword evidence="4" id="KW-0328">Glycosyltransferase</keyword>
<keyword evidence="9" id="KW-0106">Calcium</keyword>
<accession>A0A8J6KZI2</accession>
<evidence type="ECO:0000256" key="11">
    <source>
        <dbReference type="ARBA" id="ARBA00023136"/>
    </source>
</evidence>
<protein>
    <recommendedName>
        <fullName evidence="3">glucuronosyltransferase</fullName>
        <ecNumber evidence="3">2.4.1.17</ecNumber>
    </recommendedName>
</protein>
<dbReference type="InterPro" id="IPR050271">
    <property type="entry name" value="UDP-glycosyltransferase"/>
</dbReference>
<dbReference type="InterPro" id="IPR011992">
    <property type="entry name" value="EF-hand-dom_pair"/>
</dbReference>
<dbReference type="Proteomes" id="UP000710432">
    <property type="component" value="Unassembled WGS sequence"/>
</dbReference>
<evidence type="ECO:0000256" key="7">
    <source>
        <dbReference type="ARBA" id="ARBA00022723"/>
    </source>
</evidence>
<evidence type="ECO:0000313" key="16">
    <source>
        <dbReference type="EMBL" id="KAH0520570.1"/>
    </source>
</evidence>
<evidence type="ECO:0000313" key="17">
    <source>
        <dbReference type="Proteomes" id="UP000710432"/>
    </source>
</evidence>
<keyword evidence="5" id="KW-0808">Transferase</keyword>
<comment type="function">
    <text evidence="13">UDP-glucuronosyltransferases catalyze phase II biotransformation reactions in which lipophilic substrates are conjugated with glucuronic acid to increase water solubility and enhance excretion. They are of major importance in the conjugation and subsequent elimination of potentially toxic xenobiotics and endogenous compounds.</text>
</comment>
<proteinExistence type="inferred from homology"/>
<keyword evidence="6" id="KW-0812">Transmembrane</keyword>
<dbReference type="FunFam" id="3.40.50.2000:FF:000021">
    <property type="entry name" value="UDP-glucuronosyltransferase"/>
    <property type="match status" value="2"/>
</dbReference>
<dbReference type="InterPro" id="IPR035595">
    <property type="entry name" value="UDP_glycos_trans_CS"/>
</dbReference>
<organism evidence="16 17">
    <name type="scientific">Microtus ochrogaster</name>
    <name type="common">Prairie vole</name>
    <dbReference type="NCBI Taxonomy" id="79684"/>
    <lineage>
        <taxon>Eukaryota</taxon>
        <taxon>Metazoa</taxon>
        <taxon>Chordata</taxon>
        <taxon>Craniata</taxon>
        <taxon>Vertebrata</taxon>
        <taxon>Euteleostomi</taxon>
        <taxon>Mammalia</taxon>
        <taxon>Eutheria</taxon>
        <taxon>Euarchontoglires</taxon>
        <taxon>Glires</taxon>
        <taxon>Rodentia</taxon>
        <taxon>Myomorpha</taxon>
        <taxon>Muroidea</taxon>
        <taxon>Cricetidae</taxon>
        <taxon>Arvicolinae</taxon>
        <taxon>Microtus</taxon>
    </lineage>
</organism>
<comment type="subcellular location">
    <subcellularLocation>
        <location evidence="1">Membrane</location>
        <topology evidence="1">Single-pass type I membrane protein</topology>
    </subcellularLocation>
</comment>
<evidence type="ECO:0000256" key="5">
    <source>
        <dbReference type="ARBA" id="ARBA00022679"/>
    </source>
</evidence>
<evidence type="ECO:0000256" key="6">
    <source>
        <dbReference type="ARBA" id="ARBA00022692"/>
    </source>
</evidence>
<dbReference type="InterPro" id="IPR018247">
    <property type="entry name" value="EF_Hand_1_Ca_BS"/>
</dbReference>
<dbReference type="GO" id="GO:0005509">
    <property type="term" value="F:calcium ion binding"/>
    <property type="evidence" value="ECO:0007669"/>
    <property type="project" value="InterPro"/>
</dbReference>
<dbReference type="Gene3D" id="1.10.238.10">
    <property type="entry name" value="EF-hand"/>
    <property type="match status" value="2"/>
</dbReference>
<dbReference type="CDD" id="cd15898">
    <property type="entry name" value="EFh_PI-PLC"/>
    <property type="match status" value="1"/>
</dbReference>
<dbReference type="SMART" id="SM00054">
    <property type="entry name" value="EFh"/>
    <property type="match status" value="4"/>
</dbReference>
<feature type="domain" description="EF-hand" evidence="15">
    <location>
        <begin position="526"/>
        <end position="561"/>
    </location>
</feature>
<keyword evidence="7" id="KW-0479">Metal-binding</keyword>
<reference evidence="16" key="1">
    <citation type="submission" date="2020-03" db="EMBL/GenBank/DDBJ databases">
        <title>Studies in the Genomics of Life Span.</title>
        <authorList>
            <person name="Glass D."/>
        </authorList>
    </citation>
    <scope>NUCLEOTIDE SEQUENCE</scope>
    <source>
        <strain evidence="16">LTLLF</strain>
        <tissue evidence="16">Muscle</tissue>
    </source>
</reference>
<dbReference type="PROSITE" id="PS00018">
    <property type="entry name" value="EF_HAND_1"/>
    <property type="match status" value="2"/>
</dbReference>
<dbReference type="GO" id="GO:0015020">
    <property type="term" value="F:glucuronosyltransferase activity"/>
    <property type="evidence" value="ECO:0007669"/>
    <property type="project" value="UniProtKB-EC"/>
</dbReference>
<dbReference type="SUPFAM" id="SSF53756">
    <property type="entry name" value="UDP-Glycosyltransferase/glycogen phosphorylase"/>
    <property type="match status" value="2"/>
</dbReference>
<comment type="catalytic activity">
    <reaction evidence="14">
        <text>glucuronate acceptor + UDP-alpha-D-glucuronate = acceptor beta-D-glucuronoside + UDP + H(+)</text>
        <dbReference type="Rhea" id="RHEA:21032"/>
        <dbReference type="ChEBI" id="CHEBI:15378"/>
        <dbReference type="ChEBI" id="CHEBI:58052"/>
        <dbReference type="ChEBI" id="CHEBI:58223"/>
        <dbReference type="ChEBI" id="CHEBI:132367"/>
        <dbReference type="ChEBI" id="CHEBI:132368"/>
        <dbReference type="EC" id="2.4.1.17"/>
    </reaction>
</comment>
<dbReference type="PANTHER" id="PTHR48043:SF24">
    <property type="entry name" value="UDP-GLUCURONOSYLTRANSFERASE 3A2"/>
    <property type="match status" value="1"/>
</dbReference>
<dbReference type="InterPro" id="IPR002213">
    <property type="entry name" value="UDP_glucos_trans"/>
</dbReference>
<name>A0A8J6KZI2_MICOH</name>
<dbReference type="PROSITE" id="PS00375">
    <property type="entry name" value="UDPGT"/>
    <property type="match status" value="2"/>
</dbReference>
<keyword evidence="12" id="KW-0325">Glycoprotein</keyword>
<keyword evidence="10" id="KW-1133">Transmembrane helix</keyword>
<dbReference type="EMBL" id="JAATJU010000600">
    <property type="protein sequence ID" value="KAH0520570.1"/>
    <property type="molecule type" value="Genomic_DNA"/>
</dbReference>
<dbReference type="GO" id="GO:0043541">
    <property type="term" value="C:UDP-N-acetylglucosamine transferase complex"/>
    <property type="evidence" value="ECO:0007669"/>
    <property type="project" value="TreeGrafter"/>
</dbReference>
<dbReference type="CDD" id="cd03784">
    <property type="entry name" value="GT1_Gtf-like"/>
    <property type="match status" value="2"/>
</dbReference>
<dbReference type="Pfam" id="PF00201">
    <property type="entry name" value="UDPGT"/>
    <property type="match status" value="2"/>
</dbReference>
<evidence type="ECO:0000256" key="1">
    <source>
        <dbReference type="ARBA" id="ARBA00004479"/>
    </source>
</evidence>
<dbReference type="Pfam" id="PF13499">
    <property type="entry name" value="EF-hand_7"/>
    <property type="match status" value="2"/>
</dbReference>
<comment type="similarity">
    <text evidence="2">Belongs to the UDP-glycosyltransferase family.</text>
</comment>
<evidence type="ECO:0000256" key="14">
    <source>
        <dbReference type="ARBA" id="ARBA00047475"/>
    </source>
</evidence>
<evidence type="ECO:0000256" key="2">
    <source>
        <dbReference type="ARBA" id="ARBA00009995"/>
    </source>
</evidence>
<feature type="domain" description="EF-hand" evidence="15">
    <location>
        <begin position="490"/>
        <end position="525"/>
    </location>
</feature>
<evidence type="ECO:0000259" key="15">
    <source>
        <dbReference type="PROSITE" id="PS50222"/>
    </source>
</evidence>
<dbReference type="SUPFAM" id="SSF47473">
    <property type="entry name" value="EF-hand"/>
    <property type="match status" value="1"/>
</dbReference>
<evidence type="ECO:0000256" key="10">
    <source>
        <dbReference type="ARBA" id="ARBA00022989"/>
    </source>
</evidence>
<keyword evidence="11" id="KW-0472">Membrane</keyword>
<feature type="domain" description="EF-hand" evidence="15">
    <location>
        <begin position="562"/>
        <end position="597"/>
    </location>
</feature>
<evidence type="ECO:0000256" key="8">
    <source>
        <dbReference type="ARBA" id="ARBA00022729"/>
    </source>
</evidence>